<protein>
    <submittedName>
        <fullName evidence="5">S-layer homology domain-containing protein</fullName>
    </submittedName>
</protein>
<dbReference type="InterPro" id="IPR051465">
    <property type="entry name" value="Cell_Envelope_Struct_Comp"/>
</dbReference>
<feature type="chain" id="PRO_5038547608" evidence="3">
    <location>
        <begin position="29"/>
        <end position="791"/>
    </location>
</feature>
<reference evidence="5" key="1">
    <citation type="submission" date="2020-10" db="EMBL/GenBank/DDBJ databases">
        <authorList>
            <person name="Gilroy R."/>
        </authorList>
    </citation>
    <scope>NUCLEOTIDE SEQUENCE</scope>
    <source>
        <strain evidence="5">USAMLcec3-3695</strain>
    </source>
</reference>
<name>A0A9D1MB60_9FIRM</name>
<evidence type="ECO:0000313" key="5">
    <source>
        <dbReference type="EMBL" id="HIU57253.1"/>
    </source>
</evidence>
<gene>
    <name evidence="5" type="ORF">IAA61_05515</name>
</gene>
<feature type="region of interest" description="Disordered" evidence="2">
    <location>
        <begin position="264"/>
        <end position="303"/>
    </location>
</feature>
<dbReference type="PANTHER" id="PTHR43308:SF5">
    <property type="entry name" value="S-LAYER PROTEIN _ PEPTIDOGLYCAN ENDO-BETA-N-ACETYLGLUCOSAMINIDASE"/>
    <property type="match status" value="1"/>
</dbReference>
<feature type="compositionally biased region" description="Low complexity" evidence="2">
    <location>
        <begin position="282"/>
        <end position="292"/>
    </location>
</feature>
<dbReference type="InterPro" id="IPR011050">
    <property type="entry name" value="Pectin_lyase_fold/virulence"/>
</dbReference>
<keyword evidence="1" id="KW-0677">Repeat</keyword>
<dbReference type="InterPro" id="IPR001119">
    <property type="entry name" value="SLH_dom"/>
</dbReference>
<dbReference type="AlphaFoldDB" id="A0A9D1MB60"/>
<dbReference type="PANTHER" id="PTHR43308">
    <property type="entry name" value="OUTER MEMBRANE PROTEIN ALPHA-RELATED"/>
    <property type="match status" value="1"/>
</dbReference>
<dbReference type="PROSITE" id="PS51272">
    <property type="entry name" value="SLH"/>
    <property type="match status" value="3"/>
</dbReference>
<dbReference type="Proteomes" id="UP000824109">
    <property type="component" value="Unassembled WGS sequence"/>
</dbReference>
<reference evidence="5" key="2">
    <citation type="journal article" date="2021" name="PeerJ">
        <title>Extensive microbial diversity within the chicken gut microbiome revealed by metagenomics and culture.</title>
        <authorList>
            <person name="Gilroy R."/>
            <person name="Ravi A."/>
            <person name="Getino M."/>
            <person name="Pursley I."/>
            <person name="Horton D.L."/>
            <person name="Alikhan N.F."/>
            <person name="Baker D."/>
            <person name="Gharbi K."/>
            <person name="Hall N."/>
            <person name="Watson M."/>
            <person name="Adriaenssens E.M."/>
            <person name="Foster-Nyarko E."/>
            <person name="Jarju S."/>
            <person name="Secka A."/>
            <person name="Antonio M."/>
            <person name="Oren A."/>
            <person name="Chaudhuri R.R."/>
            <person name="La Ragione R."/>
            <person name="Hildebrand F."/>
            <person name="Pallen M.J."/>
        </authorList>
    </citation>
    <scope>NUCLEOTIDE SEQUENCE</scope>
    <source>
        <strain evidence="5">USAMLcec3-3695</strain>
    </source>
</reference>
<feature type="domain" description="SLH" evidence="4">
    <location>
        <begin position="144"/>
        <end position="207"/>
    </location>
</feature>
<accession>A0A9D1MB60</accession>
<evidence type="ECO:0000256" key="2">
    <source>
        <dbReference type="SAM" id="MobiDB-lite"/>
    </source>
</evidence>
<evidence type="ECO:0000259" key="4">
    <source>
        <dbReference type="PROSITE" id="PS51272"/>
    </source>
</evidence>
<dbReference type="EMBL" id="DVNB01000055">
    <property type="protein sequence ID" value="HIU57253.1"/>
    <property type="molecule type" value="Genomic_DNA"/>
</dbReference>
<evidence type="ECO:0000256" key="3">
    <source>
        <dbReference type="SAM" id="SignalP"/>
    </source>
</evidence>
<dbReference type="Pfam" id="PF20585">
    <property type="entry name" value="Pectate_lyase_5"/>
    <property type="match status" value="1"/>
</dbReference>
<feature type="domain" description="SLH" evidence="4">
    <location>
        <begin position="26"/>
        <end position="88"/>
    </location>
</feature>
<dbReference type="Gene3D" id="2.160.20.10">
    <property type="entry name" value="Single-stranded right-handed beta-helix, Pectin lyase-like"/>
    <property type="match status" value="1"/>
</dbReference>
<dbReference type="InterPro" id="IPR012334">
    <property type="entry name" value="Pectin_lyas_fold"/>
</dbReference>
<comment type="caution">
    <text evidence="5">The sequence shown here is derived from an EMBL/GenBank/DDBJ whole genome shotgun (WGS) entry which is preliminary data.</text>
</comment>
<proteinExistence type="predicted"/>
<sequence length="791" mass="82508">MNNKVRRFAALQSICLALIAASATGAMAADFHDTENHWAAQAIDIWSDNAVIHGHEGAFRPDDTVTRGELAVMLDRIMKYTETAENTYSDLGDTWYTEAVLKLAASGIIEGDGSVIRPEDSVTREEAAVMFARAFELKPADESELNFTDASDISDWALDAVLALSERGFVNGFEDGTFRPGTSMSRAEFVTMVNNAVTGFYTDAGTYTAEDKLTGIVVVNAADVVLNEMEIDGDIILAPGVGDGVVTLVNCTVTGDIITQGGSVVEENDSITGGEAGDDETPTSSPSPTQKPGGSGGGGGGGSSISTAAETSIIVNKSYADRTGTVTVDRKRYTIGKNAFASLNEAIDKANSLEKAATITLKSDLTADETIVITADGMTLDGGGRKIEFAEGVKDGIQAENASGTTIKSLDIVMNGAEGWSGSYGIQVYLADAKLSDISVTGADAALLVNGSEVTLSGDMDVSGNEFGGIEVSKGSGVETMPKLMGDAKLVNSTETASNPTVWIDKVSELTEAVVELEGLESVDVTEKDQKHYFVNGLPETMTAEAATAEELKDAVSDPEVRVITVTGEITADEKLSIGRSVTIKGGSAARESGAGIVFDNTDGIEIENAGEVILEDLTVKVENNEEGWQGIYGIQAYGTSNVTLNNVTVTGADGGVLVNGAEAVLSGVVDVSGNEFGGIEVSKGVGVETMPKLSGDATLRNDSESASNPTIWIDKVSGLTADVVAIDGLESVDVTEKDQKHYFVNGLPETMTAEAATAEELKDAVSDPEVRVITVTGEITADEKLSIGRS</sequence>
<feature type="compositionally biased region" description="Gly residues" evidence="2">
    <location>
        <begin position="293"/>
        <end position="303"/>
    </location>
</feature>
<dbReference type="InterPro" id="IPR046776">
    <property type="entry name" value="Pectate_lyase_5"/>
</dbReference>
<dbReference type="Pfam" id="PF00395">
    <property type="entry name" value="SLH"/>
    <property type="match status" value="3"/>
</dbReference>
<organism evidence="5 6">
    <name type="scientific">Candidatus Ornithomonoglobus merdipullorum</name>
    <dbReference type="NCBI Taxonomy" id="2840895"/>
    <lineage>
        <taxon>Bacteria</taxon>
        <taxon>Bacillati</taxon>
        <taxon>Bacillota</taxon>
        <taxon>Clostridia</taxon>
        <taxon>Candidatus Ornithomonoglobus</taxon>
    </lineage>
</organism>
<evidence type="ECO:0000313" key="6">
    <source>
        <dbReference type="Proteomes" id="UP000824109"/>
    </source>
</evidence>
<feature type="signal peptide" evidence="3">
    <location>
        <begin position="1"/>
        <end position="28"/>
    </location>
</feature>
<feature type="non-terminal residue" evidence="5">
    <location>
        <position position="791"/>
    </location>
</feature>
<evidence type="ECO:0000256" key="1">
    <source>
        <dbReference type="ARBA" id="ARBA00022737"/>
    </source>
</evidence>
<keyword evidence="3" id="KW-0732">Signal</keyword>
<dbReference type="SUPFAM" id="SSF51126">
    <property type="entry name" value="Pectin lyase-like"/>
    <property type="match status" value="2"/>
</dbReference>
<feature type="domain" description="SLH" evidence="4">
    <location>
        <begin position="89"/>
        <end position="143"/>
    </location>
</feature>